<dbReference type="RefSeq" id="WP_151131857.1">
    <property type="nucleotide sequence ID" value="NZ_CP043311.1"/>
</dbReference>
<gene>
    <name evidence="2" type="ORF">FXN65_04295</name>
</gene>
<feature type="domain" description="Type 4 fimbrial biogenesis protein PilX N-terminal" evidence="1">
    <location>
        <begin position="8"/>
        <end position="51"/>
    </location>
</feature>
<accession>A0A5J6QEZ4</accession>
<sequence>MAIFPSQKGSSLIIALVFLAVLTAAGIAAFTMSTTEERMSSNAQFRGAAFQTSYSEIRAQLEFLRKDATRIDSVRAFDRPRVSPVDSRLPEKRQPLTNLTTRLNSTNIPGGNTNVNLTYLGERVAESSSLDKFYNYAFELNVKRELTSGAYSDQVQGFNIQMPKP</sequence>
<dbReference type="EMBL" id="CP043311">
    <property type="protein sequence ID" value="QEY61308.1"/>
    <property type="molecule type" value="Genomic_DNA"/>
</dbReference>
<evidence type="ECO:0000313" key="3">
    <source>
        <dbReference type="Proteomes" id="UP000327179"/>
    </source>
</evidence>
<dbReference type="KEGG" id="plal:FXN65_04295"/>
<keyword evidence="3" id="KW-1185">Reference proteome</keyword>
<organism evidence="2 3">
    <name type="scientific">Metapseudomonas lalkuanensis</name>
    <dbReference type="NCBI Taxonomy" id="2604832"/>
    <lineage>
        <taxon>Bacteria</taxon>
        <taxon>Pseudomonadati</taxon>
        <taxon>Pseudomonadota</taxon>
        <taxon>Gammaproteobacteria</taxon>
        <taxon>Pseudomonadales</taxon>
        <taxon>Pseudomonadaceae</taxon>
        <taxon>Metapseudomonas</taxon>
    </lineage>
</organism>
<reference evidence="2 3" key="1">
    <citation type="submission" date="2019-08" db="EMBL/GenBank/DDBJ databases">
        <title>Whole-genome Sequencing of e-waste polymer degrading bacterium Pseudomonas sp. strain PE08.</title>
        <authorList>
            <person name="Kirdat K."/>
            <person name="Debbarma P."/>
            <person name="Narawade N."/>
            <person name="Suyal D."/>
            <person name="Thorat V."/>
            <person name="Shouche Y."/>
            <person name="Goel R."/>
            <person name="Yadav A."/>
        </authorList>
    </citation>
    <scope>NUCLEOTIDE SEQUENCE [LARGE SCALE GENOMIC DNA]</scope>
    <source>
        <strain evidence="2 3">PE08</strain>
    </source>
</reference>
<proteinExistence type="predicted"/>
<name>A0A5J6QEZ4_9GAMM</name>
<protein>
    <recommendedName>
        <fullName evidence="1">Type 4 fimbrial biogenesis protein PilX N-terminal domain-containing protein</fullName>
    </recommendedName>
</protein>
<dbReference type="InterPro" id="IPR025746">
    <property type="entry name" value="PilX_N_dom"/>
</dbReference>
<dbReference type="Proteomes" id="UP000327179">
    <property type="component" value="Chromosome"/>
</dbReference>
<evidence type="ECO:0000259" key="1">
    <source>
        <dbReference type="Pfam" id="PF14341"/>
    </source>
</evidence>
<evidence type="ECO:0000313" key="2">
    <source>
        <dbReference type="EMBL" id="QEY61308.1"/>
    </source>
</evidence>
<dbReference type="AlphaFoldDB" id="A0A5J6QEZ4"/>
<dbReference type="Pfam" id="PF14341">
    <property type="entry name" value="PilX_N"/>
    <property type="match status" value="1"/>
</dbReference>